<reference evidence="1" key="1">
    <citation type="submission" date="2015-11" db="EMBL/GenBank/DDBJ databases">
        <title>De novo transcriptome assembly of four potential Pierce s Disease insect vectors from Arizona vineyards.</title>
        <authorList>
            <person name="Tassone E.E."/>
        </authorList>
    </citation>
    <scope>NUCLEOTIDE SEQUENCE</scope>
</reference>
<dbReference type="Gene3D" id="3.40.50.1110">
    <property type="entry name" value="SGNH hydrolase"/>
    <property type="match status" value="1"/>
</dbReference>
<dbReference type="EMBL" id="GECU01002875">
    <property type="protein sequence ID" value="JAT04832.1"/>
    <property type="molecule type" value="Transcribed_RNA"/>
</dbReference>
<dbReference type="InterPro" id="IPR036514">
    <property type="entry name" value="SGNH_hydro_sf"/>
</dbReference>
<protein>
    <recommendedName>
        <fullName evidence="2">SGNH hydrolase-type esterase domain-containing protein</fullName>
    </recommendedName>
</protein>
<accession>A0A1B6K051</accession>
<name>A0A1B6K051_9HEMI</name>
<evidence type="ECO:0008006" key="2">
    <source>
        <dbReference type="Google" id="ProtNLM"/>
    </source>
</evidence>
<dbReference type="AlphaFoldDB" id="A0A1B6K051"/>
<evidence type="ECO:0000313" key="1">
    <source>
        <dbReference type="EMBL" id="JAT04832.1"/>
    </source>
</evidence>
<dbReference type="SUPFAM" id="SSF52266">
    <property type="entry name" value="SGNH hydrolase"/>
    <property type="match status" value="1"/>
</dbReference>
<proteinExistence type="predicted"/>
<sequence>CVVVIGGTNDVGKKQPNSIVNQLIEVHTFTKHTNLILATLTMRHEKPHLDEQISHINDNLMKWPTGAEAVSILPLHRLPRHFYTKHGLHLNKLGKEKICQMVVGATREMRQHRMLLEQCVTSLSVAAELKNPSADIVLHQLPQTPITSRAVLHELIEDQVSQADRNPIITKLDVSEEVASESGKIHGQSIVIDLCSYPLGLN</sequence>
<organism evidence="1">
    <name type="scientific">Homalodisca liturata</name>
    <dbReference type="NCBI Taxonomy" id="320908"/>
    <lineage>
        <taxon>Eukaryota</taxon>
        <taxon>Metazoa</taxon>
        <taxon>Ecdysozoa</taxon>
        <taxon>Arthropoda</taxon>
        <taxon>Hexapoda</taxon>
        <taxon>Insecta</taxon>
        <taxon>Pterygota</taxon>
        <taxon>Neoptera</taxon>
        <taxon>Paraneoptera</taxon>
        <taxon>Hemiptera</taxon>
        <taxon>Auchenorrhyncha</taxon>
        <taxon>Membracoidea</taxon>
        <taxon>Cicadellidae</taxon>
        <taxon>Cicadellinae</taxon>
        <taxon>Proconiini</taxon>
        <taxon>Homalodisca</taxon>
    </lineage>
</organism>
<gene>
    <name evidence="1" type="ORF">g.39363</name>
</gene>
<feature type="non-terminal residue" evidence="1">
    <location>
        <position position="1"/>
    </location>
</feature>